<evidence type="ECO:0000256" key="2">
    <source>
        <dbReference type="ARBA" id="ARBA00008142"/>
    </source>
</evidence>
<evidence type="ECO:0000256" key="16">
    <source>
        <dbReference type="RuleBase" id="RU004011"/>
    </source>
</evidence>
<dbReference type="InterPro" id="IPR023005">
    <property type="entry name" value="Nucleoside_diP_kinase_AS"/>
</dbReference>
<keyword evidence="9 14" id="KW-0547">Nucleotide-binding</keyword>
<evidence type="ECO:0000256" key="15">
    <source>
        <dbReference type="PROSITE-ProRule" id="PRU00706"/>
    </source>
</evidence>
<proteinExistence type="inferred from homology"/>
<evidence type="ECO:0000256" key="6">
    <source>
        <dbReference type="ARBA" id="ARBA00022553"/>
    </source>
</evidence>
<keyword evidence="8 14" id="KW-0479">Metal-binding</keyword>
<dbReference type="RefSeq" id="WP_062660584.1">
    <property type="nucleotide sequence ID" value="NZ_FIZX01000001.1"/>
</dbReference>
<dbReference type="SUPFAM" id="SSF54919">
    <property type="entry name" value="Nucleoside diphosphate kinase, NDK"/>
    <property type="match status" value="1"/>
</dbReference>
<comment type="catalytic activity">
    <reaction evidence="14">
        <text>a ribonucleoside 5'-diphosphate + ATP = a ribonucleoside 5'-triphosphate + ADP</text>
        <dbReference type="Rhea" id="RHEA:18113"/>
        <dbReference type="ChEBI" id="CHEBI:30616"/>
        <dbReference type="ChEBI" id="CHEBI:57930"/>
        <dbReference type="ChEBI" id="CHEBI:61557"/>
        <dbReference type="ChEBI" id="CHEBI:456216"/>
        <dbReference type="EC" id="2.7.4.6"/>
    </reaction>
</comment>
<comment type="subunit">
    <text evidence="14">Homotetramer.</text>
</comment>
<evidence type="ECO:0000256" key="4">
    <source>
        <dbReference type="ARBA" id="ARBA00017632"/>
    </source>
</evidence>
<keyword evidence="13 14" id="KW-0546">Nucleotide metabolism</keyword>
<evidence type="ECO:0000256" key="3">
    <source>
        <dbReference type="ARBA" id="ARBA00012966"/>
    </source>
</evidence>
<dbReference type="AlphaFoldDB" id="A0A128ET92"/>
<dbReference type="EC" id="2.7.4.6" evidence="3 14"/>
<organism evidence="19 20">
    <name type="scientific">Grimontia celer</name>
    <dbReference type="NCBI Taxonomy" id="1796497"/>
    <lineage>
        <taxon>Bacteria</taxon>
        <taxon>Pseudomonadati</taxon>
        <taxon>Pseudomonadota</taxon>
        <taxon>Gammaproteobacteria</taxon>
        <taxon>Vibrionales</taxon>
        <taxon>Vibrionaceae</taxon>
        <taxon>Grimontia</taxon>
    </lineage>
</organism>
<dbReference type="GO" id="GO:0046872">
    <property type="term" value="F:metal ion binding"/>
    <property type="evidence" value="ECO:0007669"/>
    <property type="project" value="UniProtKB-KW"/>
</dbReference>
<evidence type="ECO:0000256" key="14">
    <source>
        <dbReference type="HAMAP-Rule" id="MF_00451"/>
    </source>
</evidence>
<feature type="domain" description="Nucleoside diphosphate kinase-like" evidence="18">
    <location>
        <begin position="3"/>
        <end position="140"/>
    </location>
</feature>
<dbReference type="InterPro" id="IPR034907">
    <property type="entry name" value="NDK-like_dom"/>
</dbReference>
<dbReference type="CDD" id="cd04413">
    <property type="entry name" value="NDPk_I"/>
    <property type="match status" value="1"/>
</dbReference>
<evidence type="ECO:0000256" key="10">
    <source>
        <dbReference type="ARBA" id="ARBA00022777"/>
    </source>
</evidence>
<feature type="binding site" evidence="14 15">
    <location>
        <position position="87"/>
    </location>
    <ligand>
        <name>ATP</name>
        <dbReference type="ChEBI" id="CHEBI:30616"/>
    </ligand>
</feature>
<dbReference type="GO" id="GO:0006228">
    <property type="term" value="P:UTP biosynthetic process"/>
    <property type="evidence" value="ECO:0007669"/>
    <property type="project" value="UniProtKB-UniRule"/>
</dbReference>
<evidence type="ECO:0000256" key="7">
    <source>
        <dbReference type="ARBA" id="ARBA00022679"/>
    </source>
</evidence>
<dbReference type="PROSITE" id="PS00469">
    <property type="entry name" value="NDPK"/>
    <property type="match status" value="1"/>
</dbReference>
<comment type="function">
    <text evidence="14">Major role in the synthesis of nucleoside triphosphates other than ATP. The ATP gamma phosphate is transferred to the NDP beta phosphate via a ping-pong mechanism, using a phosphorylated active-site intermediate.</text>
</comment>
<dbReference type="STRING" id="1796497.GCE9029_00104"/>
<keyword evidence="10 14" id="KW-0418">Kinase</keyword>
<dbReference type="PROSITE" id="PS51374">
    <property type="entry name" value="NDPK_LIKE"/>
    <property type="match status" value="1"/>
</dbReference>
<dbReference type="GO" id="GO:0005737">
    <property type="term" value="C:cytoplasm"/>
    <property type="evidence" value="ECO:0007669"/>
    <property type="project" value="UniProtKB-SubCell"/>
</dbReference>
<protein>
    <recommendedName>
        <fullName evidence="4 14">Nucleoside diphosphate kinase</fullName>
        <shortName evidence="14">NDK</shortName>
        <shortName evidence="14">NDP kinase</shortName>
        <ecNumber evidence="3 14">2.7.4.6</ecNumber>
    </recommendedName>
    <alternativeName>
        <fullName evidence="14">Nucleoside-2-P kinase</fullName>
    </alternativeName>
</protein>
<dbReference type="PANTHER" id="PTHR46161">
    <property type="entry name" value="NUCLEOSIDE DIPHOSPHATE KINASE"/>
    <property type="match status" value="1"/>
</dbReference>
<sequence>MTIERTFSIVKPDAVKRNLIGAIYQRIEAAGLQIVAAKMLHLTKEQAQGFYAEHEGKPFYDGLVEFMTSGPVTVQVLEGENAITRYRELMGKTNPEEAACGTLRADFAESMRFNSVHGSDSPASAEREIAYFFAGDEICPRTL</sequence>
<evidence type="ECO:0000256" key="11">
    <source>
        <dbReference type="ARBA" id="ARBA00022840"/>
    </source>
</evidence>
<evidence type="ECO:0000256" key="12">
    <source>
        <dbReference type="ARBA" id="ARBA00022842"/>
    </source>
</evidence>
<feature type="binding site" evidence="14 15">
    <location>
        <position position="93"/>
    </location>
    <ligand>
        <name>ATP</name>
        <dbReference type="ChEBI" id="CHEBI:30616"/>
    </ligand>
</feature>
<evidence type="ECO:0000256" key="13">
    <source>
        <dbReference type="ARBA" id="ARBA00023080"/>
    </source>
</evidence>
<dbReference type="GO" id="GO:0004550">
    <property type="term" value="F:nucleoside diphosphate kinase activity"/>
    <property type="evidence" value="ECO:0007669"/>
    <property type="project" value="UniProtKB-UniRule"/>
</dbReference>
<dbReference type="HAMAP" id="MF_00451">
    <property type="entry name" value="NDP_kinase"/>
    <property type="match status" value="1"/>
</dbReference>
<feature type="binding site" evidence="14 15">
    <location>
        <position position="114"/>
    </location>
    <ligand>
        <name>ATP</name>
        <dbReference type="ChEBI" id="CHEBI:30616"/>
    </ligand>
</feature>
<keyword evidence="12 14" id="KW-0460">Magnesium</keyword>
<dbReference type="Gene3D" id="3.30.70.141">
    <property type="entry name" value="Nucleoside diphosphate kinase-like domain"/>
    <property type="match status" value="1"/>
</dbReference>
<evidence type="ECO:0000256" key="8">
    <source>
        <dbReference type="ARBA" id="ARBA00022723"/>
    </source>
</evidence>
<keyword evidence="7 14" id="KW-0808">Transferase</keyword>
<dbReference type="EMBL" id="FIZX01000001">
    <property type="protein sequence ID" value="CZF77271.1"/>
    <property type="molecule type" value="Genomic_DNA"/>
</dbReference>
<dbReference type="Proteomes" id="UP000071641">
    <property type="component" value="Unassembled WGS sequence"/>
</dbReference>
<keyword evidence="11 14" id="KW-0067">ATP-binding</keyword>
<dbReference type="GO" id="GO:0006183">
    <property type="term" value="P:GTP biosynthetic process"/>
    <property type="evidence" value="ECO:0007669"/>
    <property type="project" value="UniProtKB-UniRule"/>
</dbReference>
<dbReference type="FunFam" id="3.30.70.141:FF:000001">
    <property type="entry name" value="Nucleoside diphosphate kinase"/>
    <property type="match status" value="1"/>
</dbReference>
<evidence type="ECO:0000256" key="17">
    <source>
        <dbReference type="RuleBase" id="RU004013"/>
    </source>
</evidence>
<dbReference type="OrthoDB" id="9801161at2"/>
<feature type="binding site" evidence="14 15">
    <location>
        <position position="11"/>
    </location>
    <ligand>
        <name>ATP</name>
        <dbReference type="ChEBI" id="CHEBI:30616"/>
    </ligand>
</feature>
<feature type="active site" description="Pros-phosphohistidine intermediate" evidence="14 15">
    <location>
        <position position="117"/>
    </location>
</feature>
<reference evidence="20" key="1">
    <citation type="submission" date="2016-02" db="EMBL/GenBank/DDBJ databases">
        <authorList>
            <person name="Rodrigo-Torres Lidia"/>
            <person name="Arahal R.David."/>
        </authorList>
    </citation>
    <scope>NUCLEOTIDE SEQUENCE [LARGE SCALE GENOMIC DNA]</scope>
    <source>
        <strain evidence="20">CECT 9029</strain>
    </source>
</reference>
<dbReference type="PANTHER" id="PTHR46161:SF3">
    <property type="entry name" value="NUCLEOSIDE DIPHOSPHATE KINASE DDB_G0292928-RELATED"/>
    <property type="match status" value="1"/>
</dbReference>
<accession>A0A128ET92</accession>
<feature type="binding site" evidence="14 15">
    <location>
        <position position="104"/>
    </location>
    <ligand>
        <name>ATP</name>
        <dbReference type="ChEBI" id="CHEBI:30616"/>
    </ligand>
</feature>
<comment type="subcellular location">
    <subcellularLocation>
        <location evidence="1 14">Cytoplasm</location>
    </subcellularLocation>
</comment>
<evidence type="ECO:0000256" key="9">
    <source>
        <dbReference type="ARBA" id="ARBA00022741"/>
    </source>
</evidence>
<evidence type="ECO:0000256" key="5">
    <source>
        <dbReference type="ARBA" id="ARBA00022490"/>
    </source>
</evidence>
<gene>
    <name evidence="14 19" type="primary">ndk</name>
    <name evidence="19" type="ORF">GCE9029_00104</name>
</gene>
<dbReference type="Pfam" id="PF00334">
    <property type="entry name" value="NDK"/>
    <property type="match status" value="1"/>
</dbReference>
<evidence type="ECO:0000259" key="18">
    <source>
        <dbReference type="SMART" id="SM00562"/>
    </source>
</evidence>
<dbReference type="SMART" id="SM00562">
    <property type="entry name" value="NDK"/>
    <property type="match status" value="1"/>
</dbReference>
<dbReference type="NCBIfam" id="NF001908">
    <property type="entry name" value="PRK00668.1"/>
    <property type="match status" value="1"/>
</dbReference>
<comment type="catalytic activity">
    <reaction evidence="14 17">
        <text>a 2'-deoxyribonucleoside 5'-diphosphate + ATP = a 2'-deoxyribonucleoside 5'-triphosphate + ADP</text>
        <dbReference type="Rhea" id="RHEA:44640"/>
        <dbReference type="ChEBI" id="CHEBI:30616"/>
        <dbReference type="ChEBI" id="CHEBI:61560"/>
        <dbReference type="ChEBI" id="CHEBI:73316"/>
        <dbReference type="ChEBI" id="CHEBI:456216"/>
        <dbReference type="EC" id="2.7.4.6"/>
    </reaction>
</comment>
<dbReference type="GO" id="GO:0005524">
    <property type="term" value="F:ATP binding"/>
    <property type="evidence" value="ECO:0007669"/>
    <property type="project" value="UniProtKB-UniRule"/>
</dbReference>
<name>A0A128ET92_9GAMM</name>
<comment type="cofactor">
    <cofactor evidence="14">
        <name>Mg(2+)</name>
        <dbReference type="ChEBI" id="CHEBI:18420"/>
    </cofactor>
</comment>
<evidence type="ECO:0000256" key="1">
    <source>
        <dbReference type="ARBA" id="ARBA00004496"/>
    </source>
</evidence>
<feature type="binding site" evidence="14 15">
    <location>
        <position position="59"/>
    </location>
    <ligand>
        <name>ATP</name>
        <dbReference type="ChEBI" id="CHEBI:30616"/>
    </ligand>
</feature>
<dbReference type="InterPro" id="IPR001564">
    <property type="entry name" value="Nucleoside_diP_kinase"/>
</dbReference>
<evidence type="ECO:0000313" key="19">
    <source>
        <dbReference type="EMBL" id="CZF77271.1"/>
    </source>
</evidence>
<dbReference type="PRINTS" id="PR01243">
    <property type="entry name" value="NUCDPKINASE"/>
</dbReference>
<keyword evidence="6 14" id="KW-0597">Phosphoprotein</keyword>
<dbReference type="InterPro" id="IPR036850">
    <property type="entry name" value="NDK-like_dom_sf"/>
</dbReference>
<keyword evidence="20" id="KW-1185">Reference proteome</keyword>
<comment type="similarity">
    <text evidence="2 14 15 16">Belongs to the NDK family.</text>
</comment>
<keyword evidence="5 14" id="KW-0963">Cytoplasm</keyword>
<dbReference type="GO" id="GO:0006241">
    <property type="term" value="P:CTP biosynthetic process"/>
    <property type="evidence" value="ECO:0007669"/>
    <property type="project" value="UniProtKB-UniRule"/>
</dbReference>
<evidence type="ECO:0000313" key="20">
    <source>
        <dbReference type="Proteomes" id="UP000071641"/>
    </source>
</evidence>